<feature type="region of interest" description="Disordered" evidence="3">
    <location>
        <begin position="151"/>
        <end position="180"/>
    </location>
</feature>
<feature type="transmembrane region" description="Helical" evidence="2">
    <location>
        <begin position="46"/>
        <end position="67"/>
    </location>
</feature>
<keyword evidence="2" id="KW-0479">Metal-binding</keyword>
<comment type="caution">
    <text evidence="5">The sequence shown here is derived from an EMBL/GenBank/DDBJ whole genome shotgun (WGS) entry which is preliminary data.</text>
</comment>
<evidence type="ECO:0000313" key="5">
    <source>
        <dbReference type="EMBL" id="KAK9295465.1"/>
    </source>
</evidence>
<dbReference type="PANTHER" id="PTHR22166:SF12">
    <property type="entry name" value="ENDOPLASMIC RETICULUM JUNCTION FORMATION PROTEIN LUNAPARK"/>
    <property type="match status" value="1"/>
</dbReference>
<dbReference type="PANTHER" id="PTHR22166">
    <property type="entry name" value="ENDOPLASMIC RETICULUM JUNCTION FORMATION PROTEIN LUNAPARK"/>
    <property type="match status" value="1"/>
</dbReference>
<evidence type="ECO:0000256" key="1">
    <source>
        <dbReference type="ARBA" id="ARBA00009940"/>
    </source>
</evidence>
<keyword evidence="2" id="KW-0863">Zinc-finger</keyword>
<dbReference type="GO" id="GO:1903373">
    <property type="term" value="P:positive regulation of endoplasmic reticulum tubular network organization"/>
    <property type="evidence" value="ECO:0007669"/>
    <property type="project" value="UniProtKB-UniRule"/>
</dbReference>
<feature type="region of interest" description="Disordered" evidence="3">
    <location>
        <begin position="314"/>
        <end position="420"/>
    </location>
</feature>
<feature type="transmembrane region" description="Helical" evidence="2">
    <location>
        <begin position="73"/>
        <end position="89"/>
    </location>
</feature>
<sequence length="420" mass="48172">MGIILSRFRRKKTTIEILEDLDSKIKEIERYGYSTEQRHKKIVGTLILYSVILYIITAFIFYFYFFPASLYDQIFYIIPLLIFPILILLTKKMVTWYYKCKISKNQDKLSTMQSEKKKILDEVTETETYKKAKEILLKFAPDQLRMTPLSPQPTFKVSSSTETPQRTSTPHHIISPVSPPGELRKRIVTSQNQPLNVQSGVFANTGLVPVGRAPTQNPSNTSFQSGIRSVNTPFRDYRTPLPRPVLPRQRTYLDRLIDYLVGDGPSNRYALVCRNCESHNGMALKEEFEYFGFRCCYCNFLNRARKQKPSAPKLMYNVGHNSPSLNTSEYLSPDTNTEHLKDRQTESISASDSDSDIEMVERPTEVLEETEHVTESARNACVLDEPGSVEQDNIEQGPEKKEVHNCEESGEKMDIDESSS</sequence>
<keyword evidence="6" id="KW-1185">Reference proteome</keyword>
<feature type="compositionally biased region" description="Basic and acidic residues" evidence="3">
    <location>
        <begin position="336"/>
        <end position="345"/>
    </location>
</feature>
<dbReference type="EMBL" id="JAWNGG020000259">
    <property type="protein sequence ID" value="KAK9295465.1"/>
    <property type="molecule type" value="Genomic_DNA"/>
</dbReference>
<reference evidence="5 6" key="1">
    <citation type="submission" date="2024-05" db="EMBL/GenBank/DDBJ databases">
        <title>The nuclear and mitochondrial genome assemblies of Tetragonisca angustula (Apidae: Meliponini), a tiny yet remarkable pollinator in the Neotropics.</title>
        <authorList>
            <person name="Ferrari R."/>
            <person name="Ricardo P.C."/>
            <person name="Dias F.C."/>
            <person name="Araujo N.S."/>
            <person name="Soares D.O."/>
            <person name="Zhou Q.-S."/>
            <person name="Zhu C.-D."/>
            <person name="Coutinho L."/>
            <person name="Airas M.C."/>
            <person name="Batista T.M."/>
        </authorList>
    </citation>
    <scope>NUCLEOTIDE SEQUENCE [LARGE SCALE GENOMIC DNA]</scope>
    <source>
        <strain evidence="5">ASF017062</strain>
        <tissue evidence="5">Abdomen</tissue>
    </source>
</reference>
<keyword evidence="2" id="KW-1133">Transmembrane helix</keyword>
<comment type="function">
    <text evidence="2">Plays a role in determining ER morphology.</text>
</comment>
<dbReference type="GO" id="GO:0098826">
    <property type="term" value="C:endoplasmic reticulum tubular network membrane"/>
    <property type="evidence" value="ECO:0007669"/>
    <property type="project" value="UniProtKB-UniRule"/>
</dbReference>
<keyword evidence="2" id="KW-0812">Transmembrane</keyword>
<feature type="compositionally biased region" description="Basic and acidic residues" evidence="3">
    <location>
        <begin position="359"/>
        <end position="375"/>
    </location>
</feature>
<keyword evidence="2" id="KW-0472">Membrane</keyword>
<dbReference type="Proteomes" id="UP001432146">
    <property type="component" value="Unassembled WGS sequence"/>
</dbReference>
<comment type="domain">
    <text evidence="2">The C4-type zinc finger motif is necessary both for its ER three-way tubular junction localization and formation.</text>
</comment>
<protein>
    <recommendedName>
        <fullName evidence="2">Endoplasmic reticulum junction formation protein lunapark</fullName>
    </recommendedName>
</protein>
<evidence type="ECO:0000259" key="4">
    <source>
        <dbReference type="Pfam" id="PF10058"/>
    </source>
</evidence>
<dbReference type="GO" id="GO:0071788">
    <property type="term" value="P:endoplasmic reticulum tubular network maintenance"/>
    <property type="evidence" value="ECO:0007669"/>
    <property type="project" value="UniProtKB-UniRule"/>
</dbReference>
<comment type="subcellular location">
    <subcellularLocation>
        <location evidence="2">Endoplasmic reticulum membrane</location>
        <topology evidence="2">Multi-pass membrane protein</topology>
    </subcellularLocation>
</comment>
<accession>A0AAW0ZD37</accession>
<dbReference type="AlphaFoldDB" id="A0AAW0ZD37"/>
<feature type="compositionally biased region" description="Polar residues" evidence="3">
    <location>
        <begin position="152"/>
        <end position="170"/>
    </location>
</feature>
<feature type="compositionally biased region" description="Basic and acidic residues" evidence="3">
    <location>
        <begin position="397"/>
        <end position="420"/>
    </location>
</feature>
<feature type="compositionally biased region" description="Polar residues" evidence="3">
    <location>
        <begin position="319"/>
        <end position="335"/>
    </location>
</feature>
<evidence type="ECO:0000313" key="6">
    <source>
        <dbReference type="Proteomes" id="UP001432146"/>
    </source>
</evidence>
<dbReference type="InterPro" id="IPR019273">
    <property type="entry name" value="Lunapark_Znf"/>
</dbReference>
<dbReference type="GO" id="GO:0008270">
    <property type="term" value="F:zinc ion binding"/>
    <property type="evidence" value="ECO:0007669"/>
    <property type="project" value="UniProtKB-KW"/>
</dbReference>
<evidence type="ECO:0000256" key="3">
    <source>
        <dbReference type="SAM" id="MobiDB-lite"/>
    </source>
</evidence>
<evidence type="ECO:0000256" key="2">
    <source>
        <dbReference type="RuleBase" id="RU367073"/>
    </source>
</evidence>
<dbReference type="Pfam" id="PF10058">
    <property type="entry name" value="Zn_ribbon_10"/>
    <property type="match status" value="1"/>
</dbReference>
<feature type="domain" description="Lunapark zinc ribbon" evidence="4">
    <location>
        <begin position="253"/>
        <end position="302"/>
    </location>
</feature>
<dbReference type="InterPro" id="IPR040115">
    <property type="entry name" value="Lnp"/>
</dbReference>
<keyword evidence="2" id="KW-0256">Endoplasmic reticulum</keyword>
<comment type="similarity">
    <text evidence="1 2">Belongs to the lunapark family.</text>
</comment>
<proteinExistence type="inferred from homology"/>
<keyword evidence="2" id="KW-0862">Zinc</keyword>
<organism evidence="5 6">
    <name type="scientific">Tetragonisca angustula</name>
    <dbReference type="NCBI Taxonomy" id="166442"/>
    <lineage>
        <taxon>Eukaryota</taxon>
        <taxon>Metazoa</taxon>
        <taxon>Ecdysozoa</taxon>
        <taxon>Arthropoda</taxon>
        <taxon>Hexapoda</taxon>
        <taxon>Insecta</taxon>
        <taxon>Pterygota</taxon>
        <taxon>Neoptera</taxon>
        <taxon>Endopterygota</taxon>
        <taxon>Hymenoptera</taxon>
        <taxon>Apocrita</taxon>
        <taxon>Aculeata</taxon>
        <taxon>Apoidea</taxon>
        <taxon>Anthophila</taxon>
        <taxon>Apidae</taxon>
        <taxon>Tetragonisca</taxon>
    </lineage>
</organism>
<gene>
    <name evidence="5" type="ORF">QLX08_010219</name>
</gene>
<name>A0AAW0ZD37_9HYME</name>